<name>A0A926N9R7_9BACL</name>
<feature type="transmembrane region" description="Helical" evidence="1">
    <location>
        <begin position="146"/>
        <end position="165"/>
    </location>
</feature>
<evidence type="ECO:0000256" key="1">
    <source>
        <dbReference type="SAM" id="Phobius"/>
    </source>
</evidence>
<feature type="transmembrane region" description="Helical" evidence="1">
    <location>
        <begin position="177"/>
        <end position="194"/>
    </location>
</feature>
<dbReference type="AlphaFoldDB" id="A0A926N9R7"/>
<accession>A0A926N9R7</accession>
<dbReference type="RefSeq" id="WP_191138961.1">
    <property type="nucleotide sequence ID" value="NZ_JACXAG020000002.1"/>
</dbReference>
<dbReference type="Proteomes" id="UP000661691">
    <property type="component" value="Unassembled WGS sequence"/>
</dbReference>
<proteinExistence type="predicted"/>
<evidence type="ECO:0000313" key="3">
    <source>
        <dbReference type="Proteomes" id="UP000661691"/>
    </source>
</evidence>
<reference evidence="2" key="1">
    <citation type="submission" date="2020-09" db="EMBL/GenBank/DDBJ databases">
        <title>A novel bacterium of genus Hazenella, isolated from South China Sea.</title>
        <authorList>
            <person name="Huang H."/>
            <person name="Mo K."/>
            <person name="Hu Y."/>
        </authorList>
    </citation>
    <scope>NUCLEOTIDE SEQUENCE</scope>
    <source>
        <strain evidence="2">IB182357</strain>
    </source>
</reference>
<feature type="transmembrane region" description="Helical" evidence="1">
    <location>
        <begin position="101"/>
        <end position="134"/>
    </location>
</feature>
<feature type="transmembrane region" description="Helical" evidence="1">
    <location>
        <begin position="67"/>
        <end position="89"/>
    </location>
</feature>
<evidence type="ECO:0000313" key="2">
    <source>
        <dbReference type="EMBL" id="MBD1371150.1"/>
    </source>
</evidence>
<organism evidence="2 3">
    <name type="scientific">Polycladospora coralii</name>
    <dbReference type="NCBI Taxonomy" id="2771432"/>
    <lineage>
        <taxon>Bacteria</taxon>
        <taxon>Bacillati</taxon>
        <taxon>Bacillota</taxon>
        <taxon>Bacilli</taxon>
        <taxon>Bacillales</taxon>
        <taxon>Thermoactinomycetaceae</taxon>
        <taxon>Polycladospora</taxon>
    </lineage>
</organism>
<keyword evidence="1" id="KW-1133">Transmembrane helix</keyword>
<comment type="caution">
    <text evidence="2">The sequence shown here is derived from an EMBL/GenBank/DDBJ whole genome shotgun (WGS) entry which is preliminary data.</text>
</comment>
<keyword evidence="1" id="KW-0472">Membrane</keyword>
<protein>
    <submittedName>
        <fullName evidence="2">Uncharacterized protein</fullName>
    </submittedName>
</protein>
<sequence length="197" mass="23058">MLLYYGLLTLQLFLGHTRENPLSFYYTPFVLWLAVLCISFPLLLGVTDCVYRYLSKSSSKIVEELVVYIRLAIRFSIIMASFGAVLLAGVTSSEHLDSIYFMVFVFLLSVIFFLTFFVTWNLVLSFIMIGLLWLVNIFRRTSNHRLSFIAIAFVLTLGLVVGFQYGYGWNQVHNRESWQYIGLVFTPMLYYLWVQWR</sequence>
<dbReference type="EMBL" id="JACXAH010000002">
    <property type="protein sequence ID" value="MBD1371150.1"/>
    <property type="molecule type" value="Genomic_DNA"/>
</dbReference>
<feature type="transmembrane region" description="Helical" evidence="1">
    <location>
        <begin position="25"/>
        <end position="46"/>
    </location>
</feature>
<gene>
    <name evidence="2" type="ORF">IC620_02095</name>
</gene>
<keyword evidence="3" id="KW-1185">Reference proteome</keyword>
<keyword evidence="1" id="KW-0812">Transmembrane</keyword>